<reference evidence="3" key="1">
    <citation type="submission" date="2022-08" db="EMBL/GenBank/DDBJ databases">
        <title>Novel sulfate-reducing endosymbionts in the free-living metamonad Anaeramoeba.</title>
        <authorList>
            <person name="Jerlstrom-Hultqvist J."/>
            <person name="Cepicka I."/>
            <person name="Gallot-Lavallee L."/>
            <person name="Salas-Leiva D."/>
            <person name="Curtis B.A."/>
            <person name="Zahonova K."/>
            <person name="Pipaliya S."/>
            <person name="Dacks J."/>
            <person name="Roger A.J."/>
        </authorList>
    </citation>
    <scope>NUCLEOTIDE SEQUENCE</scope>
    <source>
        <strain evidence="3">Schooner1</strain>
    </source>
</reference>
<dbReference type="EMBL" id="JAOAOG010000326">
    <property type="protein sequence ID" value="KAJ6228535.1"/>
    <property type="molecule type" value="Genomic_DNA"/>
</dbReference>
<dbReference type="PROSITE" id="PS50132">
    <property type="entry name" value="RGS"/>
    <property type="match status" value="1"/>
</dbReference>
<dbReference type="SMART" id="SM00315">
    <property type="entry name" value="RGS"/>
    <property type="match status" value="1"/>
</dbReference>
<feature type="compositionally biased region" description="Basic and acidic residues" evidence="1">
    <location>
        <begin position="123"/>
        <end position="137"/>
    </location>
</feature>
<dbReference type="Gene3D" id="1.10.167.10">
    <property type="entry name" value="Regulator of G-protein Signalling 4, domain 2"/>
    <property type="match status" value="1"/>
</dbReference>
<name>A0ABQ8X784_9EUKA</name>
<evidence type="ECO:0000313" key="3">
    <source>
        <dbReference type="EMBL" id="KAJ6228535.1"/>
    </source>
</evidence>
<comment type="caution">
    <text evidence="3">The sequence shown here is derived from an EMBL/GenBank/DDBJ whole genome shotgun (WGS) entry which is preliminary data.</text>
</comment>
<keyword evidence="4" id="KW-1185">Reference proteome</keyword>
<evidence type="ECO:0000259" key="2">
    <source>
        <dbReference type="PROSITE" id="PS50132"/>
    </source>
</evidence>
<dbReference type="InterPro" id="IPR036305">
    <property type="entry name" value="RGS_sf"/>
</dbReference>
<dbReference type="PANTHER" id="PTHR46361:SF3">
    <property type="entry name" value="ELECTRON CARRIER_ PROTEIN DISULFIDE OXIDOREDUCTASE"/>
    <property type="match status" value="1"/>
</dbReference>
<feature type="region of interest" description="Disordered" evidence="1">
    <location>
        <begin position="116"/>
        <end position="153"/>
    </location>
</feature>
<dbReference type="Pfam" id="PF00615">
    <property type="entry name" value="RGS"/>
    <property type="match status" value="1"/>
</dbReference>
<dbReference type="PANTHER" id="PTHR46361">
    <property type="entry name" value="ELECTRON CARRIER/ PROTEIN DISULFIDE OXIDOREDUCTASE"/>
    <property type="match status" value="1"/>
</dbReference>
<evidence type="ECO:0000256" key="1">
    <source>
        <dbReference type="SAM" id="MobiDB-lite"/>
    </source>
</evidence>
<sequence length="992" mass="117960">MGNQPTNQINITKLKQKAYRQRLKKYELSRDSIFQIDKNGLIVYYTKRILQTFHILDDDRVMKEKYFRTLCPKVQPHLNKPSNELIIQYSKEVLTKEEGYLDLLWCFYVPKNKTTKTKKKKNKEKEKKKERERERERERKKKKKPKKKRKSSKKNKRAIWSFINVSAILVQDEIIYELQVRATFKPIDLLKQRRLIQKMEQKICNVKKRIKQLREHSLNSPMGIETTKVQMEIRELISTINNSLEKNTNLKKECKLICEQMENRDFQKHTEEFAKEKKLIANRVIDKEKKLRFHLKQERNKSTSEKLVNHLERTKKQILNKKNDQANLKKEMNEVSTVLPENAKQLKTLREQNIVKLERSDQLQRILNEKTQVENQLDAVRSKSTKTLNRMKENAFEKKIAEQISQYHNQIKKLTQIQNHYKYEIERLKSEIKTSNSLSSSFYFSEDSDDDSDFWRVIDNEESSDFEKQEFQNFVLVPEMDIKVNIDKKTPDSQKFRRKSIFSFVENSPTNESVRSSILPLREKFNLSISRSKSKLKKASSDFNLKLEKQDYSNDSSKKNTKEQGNVTLIKDVSPIKTFQDLLKCQIAIEYFREYLSERMVVEPLLFYLDWLDFKKSFTEENQDELIAYFVDNYIENTSIFALSIEDDLREEIMDTWDNGDATVNIFDELGENIFQLVSTKYFEQFKKSYVFNELINLESYKNNIFTRRSHFETEISSEDKEMITLNSGIQFKGKCDDPYKLSLQLLEQLLDILNANYSFTLGSINCEKIEQSIPFKAFLVKSSELQKIHLNQITQLGEDKKRAFFINIYNVISTHSIIINEFIKRNSLQSFLVNSCYDIGGQIFSLEKIKSQIFGLIPYETKQFNMSTQYSTLKLKNVDPRIHFTLISPTLKTPILQIYYHETINEKLTESTCTFLKKYISIDHQNKIVYLPNVFVNYYTNFGLTQSQILLWIRNFLQFNDILGVYSYSFRTEKFQLENVLKFITENYKKI</sequence>
<evidence type="ECO:0000313" key="4">
    <source>
        <dbReference type="Proteomes" id="UP001150062"/>
    </source>
</evidence>
<dbReference type="InterPro" id="IPR044926">
    <property type="entry name" value="RGS_subdomain_2"/>
</dbReference>
<dbReference type="InterPro" id="IPR006869">
    <property type="entry name" value="DUF547"/>
</dbReference>
<dbReference type="Pfam" id="PF04784">
    <property type="entry name" value="DUF547"/>
    <property type="match status" value="1"/>
</dbReference>
<gene>
    <name evidence="3" type="ORF">M0813_08571</name>
</gene>
<dbReference type="Proteomes" id="UP001150062">
    <property type="component" value="Unassembled WGS sequence"/>
</dbReference>
<accession>A0ABQ8X784</accession>
<dbReference type="SUPFAM" id="SSF48097">
    <property type="entry name" value="Regulator of G-protein signaling, RGS"/>
    <property type="match status" value="1"/>
</dbReference>
<dbReference type="InterPro" id="IPR016137">
    <property type="entry name" value="RGS"/>
</dbReference>
<feature type="domain" description="RGS" evidence="2">
    <location>
        <begin position="578"/>
        <end position="696"/>
    </location>
</feature>
<feature type="compositionally biased region" description="Basic residues" evidence="1">
    <location>
        <begin position="138"/>
        <end position="153"/>
    </location>
</feature>
<organism evidence="3 4">
    <name type="scientific">Anaeramoeba flamelloides</name>
    <dbReference type="NCBI Taxonomy" id="1746091"/>
    <lineage>
        <taxon>Eukaryota</taxon>
        <taxon>Metamonada</taxon>
        <taxon>Anaeramoebidae</taxon>
        <taxon>Anaeramoeba</taxon>
    </lineage>
</organism>
<proteinExistence type="predicted"/>
<protein>
    <submittedName>
        <fullName evidence="3">Electron carrier/ protein disulfide oxidoreductase</fullName>
    </submittedName>
</protein>